<dbReference type="Proteomes" id="UP000183174">
    <property type="component" value="Unassembled WGS sequence"/>
</dbReference>
<reference evidence="2 3" key="1">
    <citation type="submission" date="2016-08" db="EMBL/GenBank/DDBJ databases">
        <authorList>
            <person name="Seilhamer J.J."/>
        </authorList>
    </citation>
    <scope>NUCLEOTIDE SEQUENCE [LARGE SCALE GENOMIC DNA]</scope>
    <source>
        <strain evidence="2 3">CCBAU 10071</strain>
    </source>
</reference>
<gene>
    <name evidence="2" type="ORF">GA0061099_10011009</name>
</gene>
<dbReference type="EMBL" id="FMAE01000001">
    <property type="protein sequence ID" value="SCB13626.1"/>
    <property type="molecule type" value="Genomic_DNA"/>
</dbReference>
<evidence type="ECO:0000313" key="3">
    <source>
        <dbReference type="Proteomes" id="UP000183174"/>
    </source>
</evidence>
<name>A0A1C3UDM7_9BRAD</name>
<protein>
    <submittedName>
        <fullName evidence="2">Uncharacterized protein</fullName>
    </submittedName>
</protein>
<proteinExistence type="predicted"/>
<dbReference type="AlphaFoldDB" id="A0A1C3UDM7"/>
<evidence type="ECO:0000313" key="2">
    <source>
        <dbReference type="EMBL" id="SCB13626.1"/>
    </source>
</evidence>
<sequence>MSISLKGRCLLVYAKPLLKEGRLSSAIIDSTVGLPCASTYHKHFGSMMNVYRLIGYTPKRNYAFLQSRPRWAEQEAKLGSHVAMAIRKAGGRITSSNRTDYLRVRGSVNISIRSALCCGSQNRALYWSIKRRARLPQGWIAAIRLSEHNESVLDYVLLPTDGKVKGTTSFTERARVRRGIARFETPDALVRAIAKLVKRRDRSEPAPHDKRSRPKQLNTKNARARH</sequence>
<feature type="region of interest" description="Disordered" evidence="1">
    <location>
        <begin position="198"/>
        <end position="226"/>
    </location>
</feature>
<feature type="compositionally biased region" description="Polar residues" evidence="1">
    <location>
        <begin position="215"/>
        <end position="226"/>
    </location>
</feature>
<accession>A0A1C3UDM7</accession>
<organism evidence="2 3">
    <name type="scientific">Bradyrhizobium yuanmingense</name>
    <dbReference type="NCBI Taxonomy" id="108015"/>
    <lineage>
        <taxon>Bacteria</taxon>
        <taxon>Pseudomonadati</taxon>
        <taxon>Pseudomonadota</taxon>
        <taxon>Alphaproteobacteria</taxon>
        <taxon>Hyphomicrobiales</taxon>
        <taxon>Nitrobacteraceae</taxon>
        <taxon>Bradyrhizobium</taxon>
    </lineage>
</organism>
<evidence type="ECO:0000256" key="1">
    <source>
        <dbReference type="SAM" id="MobiDB-lite"/>
    </source>
</evidence>